<dbReference type="OMA" id="ISRAHYY"/>
<dbReference type="OrthoDB" id="10261039at2759"/>
<evidence type="ECO:0000256" key="1">
    <source>
        <dbReference type="ARBA" id="ARBA00004273"/>
    </source>
</evidence>
<dbReference type="Pfam" id="PF09731">
    <property type="entry name" value="Mitofilin"/>
    <property type="match status" value="1"/>
</dbReference>
<evidence type="ECO:0000256" key="7">
    <source>
        <dbReference type="ARBA" id="ARBA00023136"/>
    </source>
</evidence>
<dbReference type="RefSeq" id="XP_005710285.1">
    <property type="nucleotide sequence ID" value="XM_005710228.1"/>
</dbReference>
<feature type="compositionally biased region" description="Gly residues" evidence="8">
    <location>
        <begin position="94"/>
        <end position="104"/>
    </location>
</feature>
<accession>R7QRA6</accession>
<dbReference type="GO" id="GO:0042407">
    <property type="term" value="P:cristae formation"/>
    <property type="evidence" value="ECO:0007669"/>
    <property type="project" value="TreeGrafter"/>
</dbReference>
<feature type="compositionally biased region" description="Low complexity" evidence="8">
    <location>
        <begin position="56"/>
        <end position="73"/>
    </location>
</feature>
<evidence type="ECO:0000256" key="3">
    <source>
        <dbReference type="ARBA" id="ARBA00022692"/>
    </source>
</evidence>
<dbReference type="GeneID" id="17318002"/>
<dbReference type="Gramene" id="CDF39991">
    <property type="protein sequence ID" value="CDF39991"/>
    <property type="gene ID" value="CHC_T00000613001"/>
</dbReference>
<dbReference type="GO" id="GO:0061617">
    <property type="term" value="C:MICOS complex"/>
    <property type="evidence" value="ECO:0007669"/>
    <property type="project" value="TreeGrafter"/>
</dbReference>
<evidence type="ECO:0008006" key="11">
    <source>
        <dbReference type="Google" id="ProtNLM"/>
    </source>
</evidence>
<dbReference type="KEGG" id="ccp:CHC_T00000613001"/>
<dbReference type="STRING" id="2769.R7QRA6"/>
<feature type="region of interest" description="Disordered" evidence="8">
    <location>
        <begin position="1"/>
        <end position="170"/>
    </location>
</feature>
<feature type="compositionally biased region" description="Basic and acidic residues" evidence="8">
    <location>
        <begin position="1"/>
        <end position="10"/>
    </location>
</feature>
<dbReference type="InterPro" id="IPR019133">
    <property type="entry name" value="MIC60"/>
</dbReference>
<dbReference type="AlphaFoldDB" id="R7QRA6"/>
<proteinExistence type="inferred from homology"/>
<evidence type="ECO:0000313" key="9">
    <source>
        <dbReference type="EMBL" id="CDF39991.1"/>
    </source>
</evidence>
<keyword evidence="3" id="KW-0812">Transmembrane</keyword>
<organism evidence="9 10">
    <name type="scientific">Chondrus crispus</name>
    <name type="common">Carrageen Irish moss</name>
    <name type="synonym">Polymorpha crispa</name>
    <dbReference type="NCBI Taxonomy" id="2769"/>
    <lineage>
        <taxon>Eukaryota</taxon>
        <taxon>Rhodophyta</taxon>
        <taxon>Florideophyceae</taxon>
        <taxon>Rhodymeniophycidae</taxon>
        <taxon>Gigartinales</taxon>
        <taxon>Gigartinaceae</taxon>
        <taxon>Chondrus</taxon>
    </lineage>
</organism>
<evidence type="ECO:0000256" key="8">
    <source>
        <dbReference type="SAM" id="MobiDB-lite"/>
    </source>
</evidence>
<evidence type="ECO:0000256" key="2">
    <source>
        <dbReference type="ARBA" id="ARBA00010877"/>
    </source>
</evidence>
<dbReference type="EMBL" id="HG002101">
    <property type="protein sequence ID" value="CDF39991.1"/>
    <property type="molecule type" value="Genomic_DNA"/>
</dbReference>
<dbReference type="PANTHER" id="PTHR15415:SF7">
    <property type="entry name" value="MICOS COMPLEX SUBUNIT MIC60"/>
    <property type="match status" value="1"/>
</dbReference>
<comment type="similarity">
    <text evidence="2">Belongs to the MICOS complex subunit Mic60 family.</text>
</comment>
<name>R7QRA6_CHOCR</name>
<protein>
    <recommendedName>
        <fullName evidence="11">MICOS complex subunit MIC60</fullName>
    </recommendedName>
</protein>
<evidence type="ECO:0000256" key="6">
    <source>
        <dbReference type="ARBA" id="ARBA00023128"/>
    </source>
</evidence>
<evidence type="ECO:0000256" key="4">
    <source>
        <dbReference type="ARBA" id="ARBA00022792"/>
    </source>
</evidence>
<keyword evidence="4" id="KW-0999">Mitochondrion inner membrane</keyword>
<gene>
    <name evidence="9" type="ORF">CHC_T00000613001</name>
</gene>
<dbReference type="Proteomes" id="UP000012073">
    <property type="component" value="Unassembled WGS sequence"/>
</dbReference>
<reference evidence="10" key="1">
    <citation type="journal article" date="2013" name="Proc. Natl. Acad. Sci. U.S.A.">
        <title>Genome structure and metabolic features in the red seaweed Chondrus crispus shed light on evolution of the Archaeplastida.</title>
        <authorList>
            <person name="Collen J."/>
            <person name="Porcel B."/>
            <person name="Carre W."/>
            <person name="Ball S.G."/>
            <person name="Chaparro C."/>
            <person name="Tonon T."/>
            <person name="Barbeyron T."/>
            <person name="Michel G."/>
            <person name="Noel B."/>
            <person name="Valentin K."/>
            <person name="Elias M."/>
            <person name="Artiguenave F."/>
            <person name="Arun A."/>
            <person name="Aury J.M."/>
            <person name="Barbosa-Neto J.F."/>
            <person name="Bothwell J.H."/>
            <person name="Bouget F.Y."/>
            <person name="Brillet L."/>
            <person name="Cabello-Hurtado F."/>
            <person name="Capella-Gutierrez S."/>
            <person name="Charrier B."/>
            <person name="Cladiere L."/>
            <person name="Cock J.M."/>
            <person name="Coelho S.M."/>
            <person name="Colleoni C."/>
            <person name="Czjzek M."/>
            <person name="Da Silva C."/>
            <person name="Delage L."/>
            <person name="Denoeud F."/>
            <person name="Deschamps P."/>
            <person name="Dittami S.M."/>
            <person name="Gabaldon T."/>
            <person name="Gachon C.M."/>
            <person name="Groisillier A."/>
            <person name="Herve C."/>
            <person name="Jabbari K."/>
            <person name="Katinka M."/>
            <person name="Kloareg B."/>
            <person name="Kowalczyk N."/>
            <person name="Labadie K."/>
            <person name="Leblanc C."/>
            <person name="Lopez P.J."/>
            <person name="McLachlan D.H."/>
            <person name="Meslet-Cladiere L."/>
            <person name="Moustafa A."/>
            <person name="Nehr Z."/>
            <person name="Nyvall Collen P."/>
            <person name="Panaud O."/>
            <person name="Partensky F."/>
            <person name="Poulain J."/>
            <person name="Rensing S.A."/>
            <person name="Rousvoal S."/>
            <person name="Samson G."/>
            <person name="Symeonidi A."/>
            <person name="Weissenbach J."/>
            <person name="Zambounis A."/>
            <person name="Wincker P."/>
            <person name="Boyen C."/>
        </authorList>
    </citation>
    <scope>NUCLEOTIDE SEQUENCE [LARGE SCALE GENOMIC DNA]</scope>
    <source>
        <strain evidence="10">cv. Stackhouse</strain>
    </source>
</reference>
<sequence>MQGDAKRDVLAKPTTNQEAPPKVSPVQDLDTVGDGPIHKALPKAKPASKGLKTSEDAAIGAASDAKSAGDGPAPLDIIMNFSDDDNESARGSRTGRGAGRGGTSGKEKLARLLGKGDFQADKVEGPDVVDDSVYRKPNNAKLLGRQESRKPWKFEGKRTPSPGTPRIGAKPAEEDPVAVEMNALRLELESQMKWEGVRLQEAVRAQMVADKTIAAREAAEFAKKHSEELTRVREDAITSADKMLREKSIELQAKADAQRDSDVARLIKVKEEEIRETLTLEYADKERKNVVERKKALASAKAQVAALNDQFDSVVAQTERAKEAAKRTSIAFLLRESILASRPLASQVTEAAGRTELGKLVAESVPTAAVMAGVSSIDALKEDFRDASKRGLSVAMVPPGKTGTLWGHFLGALFSRLKIPIDRWDNTSNAPLSSNEERIRRAERLVSDGDLSNAILILDSLNGLSADIMKDWIGAAKARVAADLAAEVLLADAIITQVSLTQGKQGVKKPICC</sequence>
<keyword evidence="7" id="KW-0472">Membrane</keyword>
<keyword evidence="5" id="KW-1133">Transmembrane helix</keyword>
<keyword evidence="10" id="KW-1185">Reference proteome</keyword>
<evidence type="ECO:0000313" key="10">
    <source>
        <dbReference type="Proteomes" id="UP000012073"/>
    </source>
</evidence>
<keyword evidence="6" id="KW-0496">Mitochondrion</keyword>
<dbReference type="PANTHER" id="PTHR15415">
    <property type="entry name" value="MITOFILIN"/>
    <property type="match status" value="1"/>
</dbReference>
<feature type="compositionally biased region" description="Basic and acidic residues" evidence="8">
    <location>
        <begin position="144"/>
        <end position="158"/>
    </location>
</feature>
<evidence type="ECO:0000256" key="5">
    <source>
        <dbReference type="ARBA" id="ARBA00022989"/>
    </source>
</evidence>
<comment type="subcellular location">
    <subcellularLocation>
        <location evidence="1">Mitochondrion inner membrane</location>
    </subcellularLocation>
</comment>